<dbReference type="InterPro" id="IPR006976">
    <property type="entry name" value="VanZ-like"/>
</dbReference>
<gene>
    <name evidence="3" type="ORF">GCM10010979_13060</name>
</gene>
<evidence type="ECO:0000259" key="2">
    <source>
        <dbReference type="Pfam" id="PF04892"/>
    </source>
</evidence>
<evidence type="ECO:0000256" key="1">
    <source>
        <dbReference type="SAM" id="Phobius"/>
    </source>
</evidence>
<reference evidence="3" key="2">
    <citation type="submission" date="2020-09" db="EMBL/GenBank/DDBJ databases">
        <authorList>
            <person name="Sun Q."/>
            <person name="Zhou Y."/>
        </authorList>
    </citation>
    <scope>NUCLEOTIDE SEQUENCE</scope>
    <source>
        <strain evidence="3">CGMCC 1.12813</strain>
    </source>
</reference>
<feature type="transmembrane region" description="Helical" evidence="1">
    <location>
        <begin position="60"/>
        <end position="78"/>
    </location>
</feature>
<proteinExistence type="predicted"/>
<dbReference type="PANTHER" id="PTHR36834">
    <property type="entry name" value="MEMBRANE PROTEIN-RELATED"/>
    <property type="match status" value="1"/>
</dbReference>
<dbReference type="PANTHER" id="PTHR36834:SF1">
    <property type="entry name" value="INTEGRAL MEMBRANE PROTEIN"/>
    <property type="match status" value="1"/>
</dbReference>
<dbReference type="Proteomes" id="UP000606922">
    <property type="component" value="Unassembled WGS sequence"/>
</dbReference>
<sequence length="154" mass="17058">MFRRHPIVSVVTLAYLGTLAWLTLTPSNTSERTFSLLQRVVRAFQSNADTDFLTFARVEFMANVALFVPMGVFVVLLLGRRLWWAGIFAGVLASCWIELAQGIWLSDRVSDPRDLLSNGLGTVLGVLLALVITWPAANRLRQQSRARAARQAGA</sequence>
<feature type="transmembrane region" description="Helical" evidence="1">
    <location>
        <begin position="116"/>
        <end position="137"/>
    </location>
</feature>
<dbReference type="EMBL" id="BMGB01000001">
    <property type="protein sequence ID" value="GGA99966.1"/>
    <property type="molecule type" value="Genomic_DNA"/>
</dbReference>
<feature type="domain" description="VanZ-like" evidence="2">
    <location>
        <begin position="13"/>
        <end position="132"/>
    </location>
</feature>
<dbReference type="InterPro" id="IPR053150">
    <property type="entry name" value="Teicoplanin_resist-assoc"/>
</dbReference>
<feature type="transmembrane region" description="Helical" evidence="1">
    <location>
        <begin position="7"/>
        <end position="24"/>
    </location>
</feature>
<keyword evidence="1" id="KW-0472">Membrane</keyword>
<reference evidence="3" key="1">
    <citation type="journal article" date="2014" name="Int. J. Syst. Evol. Microbiol.">
        <title>Complete genome sequence of Corynebacterium casei LMG S-19264T (=DSM 44701T), isolated from a smear-ripened cheese.</title>
        <authorList>
            <consortium name="US DOE Joint Genome Institute (JGI-PGF)"/>
            <person name="Walter F."/>
            <person name="Albersmeier A."/>
            <person name="Kalinowski J."/>
            <person name="Ruckert C."/>
        </authorList>
    </citation>
    <scope>NUCLEOTIDE SEQUENCE</scope>
    <source>
        <strain evidence="3">CGMCC 1.12813</strain>
    </source>
</reference>
<keyword evidence="4" id="KW-1185">Reference proteome</keyword>
<keyword evidence="1" id="KW-0812">Transmembrane</keyword>
<dbReference type="RefSeq" id="WP_188509844.1">
    <property type="nucleotide sequence ID" value="NZ_BMGB01000001.1"/>
</dbReference>
<evidence type="ECO:0000313" key="4">
    <source>
        <dbReference type="Proteomes" id="UP000606922"/>
    </source>
</evidence>
<keyword evidence="1" id="KW-1133">Transmembrane helix</keyword>
<evidence type="ECO:0000313" key="3">
    <source>
        <dbReference type="EMBL" id="GGA99966.1"/>
    </source>
</evidence>
<organism evidence="3 4">
    <name type="scientific">Conyzicola nivalis</name>
    <dbReference type="NCBI Taxonomy" id="1477021"/>
    <lineage>
        <taxon>Bacteria</taxon>
        <taxon>Bacillati</taxon>
        <taxon>Actinomycetota</taxon>
        <taxon>Actinomycetes</taxon>
        <taxon>Micrococcales</taxon>
        <taxon>Microbacteriaceae</taxon>
        <taxon>Conyzicola</taxon>
    </lineage>
</organism>
<dbReference type="AlphaFoldDB" id="A0A916WHE0"/>
<feature type="transmembrane region" description="Helical" evidence="1">
    <location>
        <begin position="83"/>
        <end position="104"/>
    </location>
</feature>
<dbReference type="Pfam" id="PF04892">
    <property type="entry name" value="VanZ"/>
    <property type="match status" value="1"/>
</dbReference>
<protein>
    <recommendedName>
        <fullName evidence="2">VanZ-like domain-containing protein</fullName>
    </recommendedName>
</protein>
<comment type="caution">
    <text evidence="3">The sequence shown here is derived from an EMBL/GenBank/DDBJ whole genome shotgun (WGS) entry which is preliminary data.</text>
</comment>
<accession>A0A916WHE0</accession>
<name>A0A916WHE0_9MICO</name>